<evidence type="ECO:0000313" key="2">
    <source>
        <dbReference type="EMBL" id="RFA06986.1"/>
    </source>
</evidence>
<gene>
    <name evidence="2" type="ORF">B7R21_17325</name>
</gene>
<dbReference type="EMBL" id="NBXA01000033">
    <property type="protein sequence ID" value="RFA06986.1"/>
    <property type="molecule type" value="Genomic_DNA"/>
</dbReference>
<dbReference type="InterPro" id="IPR036291">
    <property type="entry name" value="NAD(P)-bd_dom_sf"/>
</dbReference>
<organism evidence="2 3">
    <name type="scientific">Subtercola boreus</name>
    <dbReference type="NCBI Taxonomy" id="120213"/>
    <lineage>
        <taxon>Bacteria</taxon>
        <taxon>Bacillati</taxon>
        <taxon>Actinomycetota</taxon>
        <taxon>Actinomycetes</taxon>
        <taxon>Micrococcales</taxon>
        <taxon>Microbacteriaceae</taxon>
        <taxon>Subtercola</taxon>
    </lineage>
</organism>
<name>A0A3E0VAV0_9MICO</name>
<evidence type="ECO:0000259" key="1">
    <source>
        <dbReference type="Pfam" id="PF13460"/>
    </source>
</evidence>
<feature type="domain" description="NAD(P)-binding" evidence="1">
    <location>
        <begin position="10"/>
        <end position="73"/>
    </location>
</feature>
<protein>
    <recommendedName>
        <fullName evidence="1">NAD(P)-binding domain-containing protein</fullName>
    </recommendedName>
</protein>
<dbReference type="Gene3D" id="3.40.50.720">
    <property type="entry name" value="NAD(P)-binding Rossmann-like Domain"/>
    <property type="match status" value="1"/>
</dbReference>
<dbReference type="OrthoDB" id="4248066at2"/>
<comment type="caution">
    <text evidence="2">The sequence shown here is derived from an EMBL/GenBank/DDBJ whole genome shotgun (WGS) entry which is preliminary data.</text>
</comment>
<dbReference type="AlphaFoldDB" id="A0A3E0VAV0"/>
<evidence type="ECO:0000313" key="3">
    <source>
        <dbReference type="Proteomes" id="UP000256709"/>
    </source>
</evidence>
<dbReference type="Pfam" id="PF13460">
    <property type="entry name" value="NAD_binding_10"/>
    <property type="match status" value="1"/>
</dbReference>
<proteinExistence type="predicted"/>
<sequence>MTDINTLDEYYFSVKKAVEVAISRSGLDWLILRPSLLVDGSGAGTVSLGPAELHHQVAREDVAETLLELLRTPRIAKQILELDSGSVLIGEAVRANIR</sequence>
<dbReference type="InterPro" id="IPR016040">
    <property type="entry name" value="NAD(P)-bd_dom"/>
</dbReference>
<accession>A0A3E0VAV0</accession>
<reference evidence="2 3" key="1">
    <citation type="submission" date="2017-04" db="EMBL/GenBank/DDBJ databases">
        <title>Comparative genome analysis of Subtercola boreus.</title>
        <authorList>
            <person name="Cho Y.-J."/>
            <person name="Cho A."/>
            <person name="Kim O.-S."/>
            <person name="Lee J.-I."/>
        </authorList>
    </citation>
    <scope>NUCLEOTIDE SEQUENCE [LARGE SCALE GENOMIC DNA]</scope>
    <source>
        <strain evidence="2 3">P27444</strain>
    </source>
</reference>
<dbReference type="SUPFAM" id="SSF51735">
    <property type="entry name" value="NAD(P)-binding Rossmann-fold domains"/>
    <property type="match status" value="1"/>
</dbReference>
<dbReference type="Proteomes" id="UP000256709">
    <property type="component" value="Unassembled WGS sequence"/>
</dbReference>
<dbReference type="RefSeq" id="WP_116284517.1">
    <property type="nucleotide sequence ID" value="NZ_NBXA01000033.1"/>
</dbReference>